<evidence type="ECO:0000313" key="3">
    <source>
        <dbReference type="Proteomes" id="UP000428330"/>
    </source>
</evidence>
<keyword evidence="3" id="KW-1185">Reference proteome</keyword>
<accession>A0A6I6IQU2</accession>
<dbReference type="RefSeq" id="WP_157706532.1">
    <property type="nucleotide sequence ID" value="NZ_CP034348.1"/>
</dbReference>
<dbReference type="AlphaFoldDB" id="A0A6I6IQU2"/>
<name>A0A6I6IQU2_9RHOB</name>
<dbReference type="EMBL" id="CP034348">
    <property type="protein sequence ID" value="QGX97897.1"/>
    <property type="molecule type" value="Genomic_DNA"/>
</dbReference>
<evidence type="ECO:0000256" key="1">
    <source>
        <dbReference type="SAM" id="MobiDB-lite"/>
    </source>
</evidence>
<dbReference type="Proteomes" id="UP000428330">
    <property type="component" value="Chromosome"/>
</dbReference>
<organism evidence="2 3">
    <name type="scientific">Roseovarius faecimaris</name>
    <dbReference type="NCBI Taxonomy" id="2494550"/>
    <lineage>
        <taxon>Bacteria</taxon>
        <taxon>Pseudomonadati</taxon>
        <taxon>Pseudomonadota</taxon>
        <taxon>Alphaproteobacteria</taxon>
        <taxon>Rhodobacterales</taxon>
        <taxon>Roseobacteraceae</taxon>
        <taxon>Roseovarius</taxon>
    </lineage>
</organism>
<feature type="compositionally biased region" description="Basic and acidic residues" evidence="1">
    <location>
        <begin position="58"/>
        <end position="85"/>
    </location>
</feature>
<protein>
    <submittedName>
        <fullName evidence="2">Uncharacterized protein</fullName>
    </submittedName>
</protein>
<reference evidence="3" key="1">
    <citation type="submission" date="2018-12" db="EMBL/GenBank/DDBJ databases">
        <title>Complete genome sequence of Roseovarius sp. MME-070.</title>
        <authorList>
            <person name="Nam Y.-D."/>
            <person name="Kang J."/>
            <person name="Chung W.-H."/>
            <person name="Park Y.S."/>
        </authorList>
    </citation>
    <scope>NUCLEOTIDE SEQUENCE [LARGE SCALE GENOMIC DNA]</scope>
    <source>
        <strain evidence="3">MME-070</strain>
    </source>
</reference>
<proteinExistence type="predicted"/>
<sequence>MQYKRLEPIKGSSARVHTSFTKKAIRQIMVEEAAAIEAQSAKAEAAIEARTAEAEAAEKKATEDLAERVRAARIHAEEADARRAADAANAPETTMTPPPPPEPEAEEAAQDIAPPQRLRAAFQTVEADCDLIIEDVPAEKPRSFLGRLFGG</sequence>
<evidence type="ECO:0000313" key="2">
    <source>
        <dbReference type="EMBL" id="QGX97897.1"/>
    </source>
</evidence>
<feature type="compositionally biased region" description="Low complexity" evidence="1">
    <location>
        <begin position="86"/>
        <end position="95"/>
    </location>
</feature>
<gene>
    <name evidence="2" type="ORF">EI983_06250</name>
</gene>
<feature type="region of interest" description="Disordered" evidence="1">
    <location>
        <begin position="58"/>
        <end position="118"/>
    </location>
</feature>
<dbReference type="KEGG" id="rom:EI983_06250"/>